<evidence type="ECO:0000256" key="5">
    <source>
        <dbReference type="ARBA" id="ARBA00023125"/>
    </source>
</evidence>
<evidence type="ECO:0000256" key="4">
    <source>
        <dbReference type="ARBA" id="ARBA00022695"/>
    </source>
</evidence>
<keyword evidence="4 6" id="KW-0548">Nucleotidyltransferase</keyword>
<keyword evidence="2 6" id="KW-0328">Glycosyltransferase</keyword>
<reference evidence="8" key="2">
    <citation type="submission" date="2021-04" db="EMBL/GenBank/DDBJ databases">
        <authorList>
            <person name="Gilroy R."/>
        </authorList>
    </citation>
    <scope>NUCLEOTIDE SEQUENCE</scope>
    <source>
        <strain evidence="8">ChiSxjej6B18-287</strain>
    </source>
</reference>
<dbReference type="EMBL" id="DWWV01000172">
    <property type="protein sequence ID" value="HJC11606.1"/>
    <property type="molecule type" value="Genomic_DNA"/>
</dbReference>
<gene>
    <name evidence="8" type="ORF">H9935_12550</name>
</gene>
<reference evidence="8" key="1">
    <citation type="journal article" date="2021" name="PeerJ">
        <title>Extensive microbial diversity within the chicken gut microbiome revealed by metagenomics and culture.</title>
        <authorList>
            <person name="Gilroy R."/>
            <person name="Ravi A."/>
            <person name="Getino M."/>
            <person name="Pursley I."/>
            <person name="Horton D.L."/>
            <person name="Alikhan N.F."/>
            <person name="Baker D."/>
            <person name="Gharbi K."/>
            <person name="Hall N."/>
            <person name="Watson M."/>
            <person name="Adriaenssens E.M."/>
            <person name="Foster-Nyarko E."/>
            <person name="Jarju S."/>
            <person name="Secka A."/>
            <person name="Antonio M."/>
            <person name="Oren A."/>
            <person name="Chaudhuri R.R."/>
            <person name="La Ragione R."/>
            <person name="Hildebrand F."/>
            <person name="Pallen M.J."/>
        </authorList>
    </citation>
    <scope>NUCLEOTIDE SEQUENCE</scope>
    <source>
        <strain evidence="8">ChiSxjej6B18-287</strain>
    </source>
</reference>
<dbReference type="GO" id="GO:0003677">
    <property type="term" value="F:DNA binding"/>
    <property type="evidence" value="ECO:0007669"/>
    <property type="project" value="UniProtKB-UniRule"/>
</dbReference>
<feature type="domain" description="DarT" evidence="7">
    <location>
        <begin position="10"/>
        <end position="197"/>
    </location>
</feature>
<proteinExistence type="inferred from homology"/>
<evidence type="ECO:0000313" key="9">
    <source>
        <dbReference type="Proteomes" id="UP000823893"/>
    </source>
</evidence>
<evidence type="ECO:0000256" key="3">
    <source>
        <dbReference type="ARBA" id="ARBA00022679"/>
    </source>
</evidence>
<comment type="similarity">
    <text evidence="6">Belongs to the DarT ADP-ribosyltransferase family.</text>
</comment>
<feature type="binding site" evidence="6">
    <location>
        <begin position="14"/>
        <end position="16"/>
    </location>
    <ligand>
        <name>NAD(+)</name>
        <dbReference type="ChEBI" id="CHEBI:57540"/>
    </ligand>
</feature>
<organism evidence="8 9">
    <name type="scientific">Candidatus Blautia merdigallinarum</name>
    <dbReference type="NCBI Taxonomy" id="2838495"/>
    <lineage>
        <taxon>Bacteria</taxon>
        <taxon>Bacillati</taxon>
        <taxon>Bacillota</taxon>
        <taxon>Clostridia</taxon>
        <taxon>Lachnospirales</taxon>
        <taxon>Lachnospiraceae</taxon>
        <taxon>Blautia</taxon>
    </lineage>
</organism>
<evidence type="ECO:0000259" key="7">
    <source>
        <dbReference type="PROSITE" id="PS52018"/>
    </source>
</evidence>
<keyword evidence="5 6" id="KW-0238">DNA-binding</keyword>
<comment type="caution">
    <text evidence="8">The sequence shown here is derived from an EMBL/GenBank/DDBJ whole genome shotgun (WGS) entry which is preliminary data.</text>
</comment>
<accession>A0A9D2N7X2</accession>
<dbReference type="AlphaFoldDB" id="A0A9D2N7X2"/>
<comment type="catalytic activity">
    <reaction evidence="6">
        <text>a thymidine in DNA + NAD(+) = an N-(ADP-alpha-D-ribosyl)-thymidine in DNA + nicotinamide + H(+)</text>
        <dbReference type="Rhea" id="RHEA:71651"/>
        <dbReference type="Rhea" id="RHEA-COMP:13556"/>
        <dbReference type="Rhea" id="RHEA-COMP:18051"/>
        <dbReference type="ChEBI" id="CHEBI:15378"/>
        <dbReference type="ChEBI" id="CHEBI:17154"/>
        <dbReference type="ChEBI" id="CHEBI:57540"/>
        <dbReference type="ChEBI" id="CHEBI:137386"/>
        <dbReference type="ChEBI" id="CHEBI:191199"/>
    </reaction>
</comment>
<evidence type="ECO:0000256" key="1">
    <source>
        <dbReference type="ARBA" id="ARBA00022649"/>
    </source>
</evidence>
<evidence type="ECO:0000313" key="8">
    <source>
        <dbReference type="EMBL" id="HJC11606.1"/>
    </source>
</evidence>
<dbReference type="GO" id="GO:0016757">
    <property type="term" value="F:glycosyltransferase activity"/>
    <property type="evidence" value="ECO:0007669"/>
    <property type="project" value="UniProtKB-UniRule"/>
</dbReference>
<feature type="binding site" evidence="6">
    <location>
        <position position="54"/>
    </location>
    <ligand>
        <name>NAD(+)</name>
        <dbReference type="ChEBI" id="CHEBI:57540"/>
    </ligand>
</feature>
<feature type="active site" description="Proton acceptor" evidence="6">
    <location>
        <position position="54"/>
    </location>
</feature>
<name>A0A9D2N7X2_9FIRM</name>
<keyword evidence="3 6" id="KW-0808">Transferase</keyword>
<sequence length="197" mass="23050">MGLENVKSGKLLYHLTELKNLESIIRFGLVPRKVLQENTVIFEDIANPEIIVKRERLGLDEYIPFHFHPYTAFDLAVKKQHANDEMMYICISRELARRNNFKILPKHPLSLENCQLYDYEEGFKRIDWDTMAKVGLSDQVSKQTKMAECLSAKVIPVDCFLCFYVPSEQSKEFVENTLHIYGVEFPPPFVNVMPQWF</sequence>
<dbReference type="Pfam" id="PF14487">
    <property type="entry name" value="DarT"/>
    <property type="match status" value="1"/>
</dbReference>
<dbReference type="InterPro" id="IPR029494">
    <property type="entry name" value="DarT"/>
</dbReference>
<dbReference type="Proteomes" id="UP000823893">
    <property type="component" value="Unassembled WGS sequence"/>
</dbReference>
<evidence type="ECO:0000256" key="6">
    <source>
        <dbReference type="PROSITE-ProRule" id="PRU01362"/>
    </source>
</evidence>
<feature type="active site" evidence="6">
    <location>
        <position position="148"/>
    </location>
</feature>
<comment type="caution">
    <text evidence="6">Lacks conserved residue(s) required for the propagation of feature annotation.</text>
</comment>
<keyword evidence="1 6" id="KW-1277">Toxin-antitoxin system</keyword>
<evidence type="ECO:0000256" key="2">
    <source>
        <dbReference type="ARBA" id="ARBA00022676"/>
    </source>
</evidence>
<protein>
    <submittedName>
        <fullName evidence="8">DUF4433 domain-containing protein</fullName>
    </submittedName>
</protein>
<dbReference type="PROSITE" id="PS52018">
    <property type="entry name" value="DART"/>
    <property type="match status" value="1"/>
</dbReference>
<dbReference type="GO" id="GO:0016779">
    <property type="term" value="F:nucleotidyltransferase activity"/>
    <property type="evidence" value="ECO:0007669"/>
    <property type="project" value="UniProtKB-UniRule"/>
</dbReference>